<feature type="region of interest" description="Disordered" evidence="1">
    <location>
        <begin position="1"/>
        <end position="42"/>
    </location>
</feature>
<name>A0A4Z2FSA4_9TELE</name>
<keyword evidence="3" id="KW-1185">Reference proteome</keyword>
<evidence type="ECO:0000313" key="2">
    <source>
        <dbReference type="EMBL" id="TNN43881.1"/>
    </source>
</evidence>
<dbReference type="AlphaFoldDB" id="A0A4Z2FSA4"/>
<gene>
    <name evidence="2" type="ORF">EYF80_045935</name>
</gene>
<reference evidence="2 3" key="1">
    <citation type="submission" date="2019-03" db="EMBL/GenBank/DDBJ databases">
        <title>First draft genome of Liparis tanakae, snailfish: a comprehensive survey of snailfish specific genes.</title>
        <authorList>
            <person name="Kim W."/>
            <person name="Song I."/>
            <person name="Jeong J.-H."/>
            <person name="Kim D."/>
            <person name="Kim S."/>
            <person name="Ryu S."/>
            <person name="Song J.Y."/>
            <person name="Lee S.K."/>
        </authorList>
    </citation>
    <scope>NUCLEOTIDE SEQUENCE [LARGE SCALE GENOMIC DNA]</scope>
    <source>
        <tissue evidence="2">Muscle</tissue>
    </source>
</reference>
<dbReference type="EMBL" id="SRLO01000940">
    <property type="protein sequence ID" value="TNN43881.1"/>
    <property type="molecule type" value="Genomic_DNA"/>
</dbReference>
<evidence type="ECO:0000256" key="1">
    <source>
        <dbReference type="SAM" id="MobiDB-lite"/>
    </source>
</evidence>
<feature type="compositionally biased region" description="Basic residues" evidence="1">
    <location>
        <begin position="26"/>
        <end position="40"/>
    </location>
</feature>
<sequence length="104" mass="11875">MRSVIQRYQAGDSSMRGNTGPSMKMLPKKLPRNRVTTKYRPRTDTAICREARHINLTVKFTSGQKSERWSLSGFYGKPFHPAGVFLPHLHLRFTLSTSIIVTEP</sequence>
<feature type="compositionally biased region" description="Polar residues" evidence="1">
    <location>
        <begin position="11"/>
        <end position="21"/>
    </location>
</feature>
<dbReference type="Proteomes" id="UP000314294">
    <property type="component" value="Unassembled WGS sequence"/>
</dbReference>
<proteinExistence type="predicted"/>
<comment type="caution">
    <text evidence="2">The sequence shown here is derived from an EMBL/GenBank/DDBJ whole genome shotgun (WGS) entry which is preliminary data.</text>
</comment>
<evidence type="ECO:0000313" key="3">
    <source>
        <dbReference type="Proteomes" id="UP000314294"/>
    </source>
</evidence>
<protein>
    <submittedName>
        <fullName evidence="2">Uncharacterized protein</fullName>
    </submittedName>
</protein>
<accession>A0A4Z2FSA4</accession>
<organism evidence="2 3">
    <name type="scientific">Liparis tanakae</name>
    <name type="common">Tanaka's snailfish</name>
    <dbReference type="NCBI Taxonomy" id="230148"/>
    <lineage>
        <taxon>Eukaryota</taxon>
        <taxon>Metazoa</taxon>
        <taxon>Chordata</taxon>
        <taxon>Craniata</taxon>
        <taxon>Vertebrata</taxon>
        <taxon>Euteleostomi</taxon>
        <taxon>Actinopterygii</taxon>
        <taxon>Neopterygii</taxon>
        <taxon>Teleostei</taxon>
        <taxon>Neoteleostei</taxon>
        <taxon>Acanthomorphata</taxon>
        <taxon>Eupercaria</taxon>
        <taxon>Perciformes</taxon>
        <taxon>Cottioidei</taxon>
        <taxon>Cottales</taxon>
        <taxon>Liparidae</taxon>
        <taxon>Liparis</taxon>
    </lineage>
</organism>